<feature type="region of interest" description="Disordered" evidence="1">
    <location>
        <begin position="88"/>
        <end position="110"/>
    </location>
</feature>
<evidence type="ECO:0000313" key="3">
    <source>
        <dbReference type="EMBL" id="KAF1829440.1"/>
    </source>
</evidence>
<feature type="region of interest" description="Disordered" evidence="1">
    <location>
        <begin position="321"/>
        <end position="348"/>
    </location>
</feature>
<reference evidence="3" key="1">
    <citation type="submission" date="2020-01" db="EMBL/GenBank/DDBJ databases">
        <authorList>
            <consortium name="DOE Joint Genome Institute"/>
            <person name="Haridas S."/>
            <person name="Albert R."/>
            <person name="Binder M."/>
            <person name="Bloem J."/>
            <person name="Labutti K."/>
            <person name="Salamov A."/>
            <person name="Andreopoulos B."/>
            <person name="Baker S.E."/>
            <person name="Barry K."/>
            <person name="Bills G."/>
            <person name="Bluhm B.H."/>
            <person name="Cannon C."/>
            <person name="Castanera R."/>
            <person name="Culley D.E."/>
            <person name="Daum C."/>
            <person name="Ezra D."/>
            <person name="Gonzalez J.B."/>
            <person name="Henrissat B."/>
            <person name="Kuo A."/>
            <person name="Liang C."/>
            <person name="Lipzen A."/>
            <person name="Lutzoni F."/>
            <person name="Magnuson J."/>
            <person name="Mondo S."/>
            <person name="Nolan M."/>
            <person name="Ohm R."/>
            <person name="Pangilinan J."/>
            <person name="Park H.-J."/>
            <person name="Ramirez L."/>
            <person name="Alfaro M."/>
            <person name="Sun H."/>
            <person name="Tritt A."/>
            <person name="Yoshinaga Y."/>
            <person name="Zwiers L.-H."/>
            <person name="Turgeon B.G."/>
            <person name="Goodwin S.B."/>
            <person name="Spatafora J.W."/>
            <person name="Crous P.W."/>
            <person name="Grigoriev I.V."/>
        </authorList>
    </citation>
    <scope>NUCLEOTIDE SEQUENCE</scope>
    <source>
        <strain evidence="3">P77</strain>
    </source>
</reference>
<keyword evidence="2" id="KW-0732">Signal</keyword>
<accession>A0A6A5K018</accession>
<feature type="signal peptide" evidence="2">
    <location>
        <begin position="1"/>
        <end position="18"/>
    </location>
</feature>
<feature type="chain" id="PRO_5025670951" evidence="2">
    <location>
        <begin position="19"/>
        <end position="462"/>
    </location>
</feature>
<feature type="region of interest" description="Disordered" evidence="1">
    <location>
        <begin position="24"/>
        <end position="55"/>
    </location>
</feature>
<dbReference type="EMBL" id="ML975443">
    <property type="protein sequence ID" value="KAF1829440.1"/>
    <property type="molecule type" value="Genomic_DNA"/>
</dbReference>
<gene>
    <name evidence="3" type="ORF">BDW02DRAFT_583677</name>
</gene>
<evidence type="ECO:0000256" key="2">
    <source>
        <dbReference type="SAM" id="SignalP"/>
    </source>
</evidence>
<feature type="compositionally biased region" description="Polar residues" evidence="1">
    <location>
        <begin position="39"/>
        <end position="55"/>
    </location>
</feature>
<feature type="compositionally biased region" description="Low complexity" evidence="1">
    <location>
        <begin position="24"/>
        <end position="34"/>
    </location>
</feature>
<organism evidence="3 4">
    <name type="scientific">Decorospora gaudefroyi</name>
    <dbReference type="NCBI Taxonomy" id="184978"/>
    <lineage>
        <taxon>Eukaryota</taxon>
        <taxon>Fungi</taxon>
        <taxon>Dikarya</taxon>
        <taxon>Ascomycota</taxon>
        <taxon>Pezizomycotina</taxon>
        <taxon>Dothideomycetes</taxon>
        <taxon>Pleosporomycetidae</taxon>
        <taxon>Pleosporales</taxon>
        <taxon>Pleosporineae</taxon>
        <taxon>Pleosporaceae</taxon>
        <taxon>Decorospora</taxon>
    </lineage>
</organism>
<evidence type="ECO:0000313" key="4">
    <source>
        <dbReference type="Proteomes" id="UP000800040"/>
    </source>
</evidence>
<proteinExistence type="predicted"/>
<dbReference type="AlphaFoldDB" id="A0A6A5K018"/>
<keyword evidence="4" id="KW-1185">Reference proteome</keyword>
<name>A0A6A5K018_9PLEO</name>
<dbReference type="Proteomes" id="UP000800040">
    <property type="component" value="Unassembled WGS sequence"/>
</dbReference>
<evidence type="ECO:0000256" key="1">
    <source>
        <dbReference type="SAM" id="MobiDB-lite"/>
    </source>
</evidence>
<sequence>MPLHSALWLYGMLPRAQTSATAPASAPASAASATHYPPISSTHPPATNFAPTPTSSATSRLGQIFLLTHTPTHSSNVVDYLTEEPETISAPISTSTPPPTATTSTNSSSPMHAVQTSYIWETTTIWELTTFTSPCNSSVVTVTETTTDTVQQTVTVKPDLGEETGPTTLQGAVSTRSTWVWPGAEAGGGVATYWETESESEVRMSTTTLPASFWEIMTSATPVVETWTWTLPAYTPGWPLVSKYLESSTSATAIALSTASVPQSSVSATSYSTSYIIPLPAPTSSIVASPEIWFVDDSSLATTTTVIALALPLLSETSISDSASSSATTPASPSTPTEPFSTNTPEPTQYTVSTSSFLPIYLSDPPPKPKVTAPIEPPLWTSSSPFSLLPAPSTPSVSVPSTISTAPVLSGQAGSTFNSIKTVTYSVPVPAIPAEGQAAAGLRVRGSCLVAMMLGVGLLVLL</sequence>
<protein>
    <submittedName>
        <fullName evidence="3">Uncharacterized protein</fullName>
    </submittedName>
</protein>